<comment type="caution">
    <text evidence="2">The sequence shown here is derived from an EMBL/GenBank/DDBJ whole genome shotgun (WGS) entry which is preliminary data.</text>
</comment>
<dbReference type="RefSeq" id="WP_154532217.1">
    <property type="nucleotide sequence ID" value="NZ_VULX01000028.1"/>
</dbReference>
<dbReference type="AlphaFoldDB" id="A0A7X2N086"/>
<dbReference type="InterPro" id="IPR001226">
    <property type="entry name" value="Flavodoxin_CS"/>
</dbReference>
<name>A0A7X2N086_9CLOT</name>
<protein>
    <recommendedName>
        <fullName evidence="1">Flavodoxin-like domain-containing protein</fullName>
    </recommendedName>
</protein>
<dbReference type="PROSITE" id="PS00201">
    <property type="entry name" value="FLAVODOXIN"/>
    <property type="match status" value="1"/>
</dbReference>
<accession>A0A7X2N086</accession>
<reference evidence="2 3" key="1">
    <citation type="submission" date="2019-08" db="EMBL/GenBank/DDBJ databases">
        <title>In-depth cultivation of the pig gut microbiome towards novel bacterial diversity and tailored functional studies.</title>
        <authorList>
            <person name="Wylensek D."/>
            <person name="Hitch T.C.A."/>
            <person name="Clavel T."/>
        </authorList>
    </citation>
    <scope>NUCLEOTIDE SEQUENCE [LARGE SCALE GENOMIC DNA]</scope>
    <source>
        <strain evidence="2 3">WCA-383-APC-5B</strain>
    </source>
</reference>
<dbReference type="Proteomes" id="UP000460287">
    <property type="component" value="Unassembled WGS sequence"/>
</dbReference>
<dbReference type="GO" id="GO:0016651">
    <property type="term" value="F:oxidoreductase activity, acting on NAD(P)H"/>
    <property type="evidence" value="ECO:0007669"/>
    <property type="project" value="UniProtKB-ARBA"/>
</dbReference>
<gene>
    <name evidence="2" type="ORF">FYJ33_13210</name>
</gene>
<feature type="domain" description="Flavodoxin-like" evidence="1">
    <location>
        <begin position="5"/>
        <end position="150"/>
    </location>
</feature>
<dbReference type="GO" id="GO:0010181">
    <property type="term" value="F:FMN binding"/>
    <property type="evidence" value="ECO:0007669"/>
    <property type="project" value="InterPro"/>
</dbReference>
<evidence type="ECO:0000313" key="3">
    <source>
        <dbReference type="Proteomes" id="UP000460287"/>
    </source>
</evidence>
<sequence>MKYAIVYSSITGNTKKLAETIKNKIHECYYGKPSDEALSADTIFLGFWTGKNSCSAEVQSFIEKLSDKKLFIFGTAGYNNTKEYFEEILSNVKAHVPSSNTIIGTYMCQGKVSDAKQDAIKKDNPEMYEAIKDKLEEAVQHPNDDDINALVSEIDKLNL</sequence>
<dbReference type="SUPFAM" id="SSF52218">
    <property type="entry name" value="Flavoproteins"/>
    <property type="match status" value="1"/>
</dbReference>
<dbReference type="InterPro" id="IPR029039">
    <property type="entry name" value="Flavoprotein-like_sf"/>
</dbReference>
<evidence type="ECO:0000313" key="2">
    <source>
        <dbReference type="EMBL" id="MSR92323.1"/>
    </source>
</evidence>
<keyword evidence="3" id="KW-1185">Reference proteome</keyword>
<dbReference type="GO" id="GO:0009055">
    <property type="term" value="F:electron transfer activity"/>
    <property type="evidence" value="ECO:0007669"/>
    <property type="project" value="InterPro"/>
</dbReference>
<organism evidence="2 3">
    <name type="scientific">Inconstantimicrobium porci</name>
    <dbReference type="NCBI Taxonomy" id="2652291"/>
    <lineage>
        <taxon>Bacteria</taxon>
        <taxon>Bacillati</taxon>
        <taxon>Bacillota</taxon>
        <taxon>Clostridia</taxon>
        <taxon>Eubacteriales</taxon>
        <taxon>Clostridiaceae</taxon>
        <taxon>Inconstantimicrobium</taxon>
    </lineage>
</organism>
<evidence type="ECO:0000259" key="1">
    <source>
        <dbReference type="Pfam" id="PF12641"/>
    </source>
</evidence>
<proteinExistence type="predicted"/>
<dbReference type="EMBL" id="VULX01000028">
    <property type="protein sequence ID" value="MSR92323.1"/>
    <property type="molecule type" value="Genomic_DNA"/>
</dbReference>
<dbReference type="Gene3D" id="3.40.50.360">
    <property type="match status" value="1"/>
</dbReference>
<dbReference type="Pfam" id="PF12641">
    <property type="entry name" value="Flavodoxin_3"/>
    <property type="match status" value="1"/>
</dbReference>
<dbReference type="InterPro" id="IPR008254">
    <property type="entry name" value="Flavodoxin/NO_synth"/>
</dbReference>